<dbReference type="Proteomes" id="UP001321804">
    <property type="component" value="Chromosome"/>
</dbReference>
<evidence type="ECO:0000256" key="1">
    <source>
        <dbReference type="ARBA" id="ARBA00022884"/>
    </source>
</evidence>
<dbReference type="GO" id="GO:0008168">
    <property type="term" value="F:methyltransferase activity"/>
    <property type="evidence" value="ECO:0007669"/>
    <property type="project" value="InterPro"/>
</dbReference>
<dbReference type="Pfam" id="PF01728">
    <property type="entry name" value="FtsJ"/>
    <property type="match status" value="1"/>
</dbReference>
<evidence type="ECO:0000313" key="6">
    <source>
        <dbReference type="Proteomes" id="UP001321804"/>
    </source>
</evidence>
<dbReference type="Gene3D" id="3.10.290.10">
    <property type="entry name" value="RNA-binding S4 domain"/>
    <property type="match status" value="1"/>
</dbReference>
<dbReference type="InterPro" id="IPR029063">
    <property type="entry name" value="SAM-dependent_MTases_sf"/>
</dbReference>
<organism evidence="5 6">
    <name type="scientific">Xylocopilactobacillus apis</name>
    <dbReference type="NCBI Taxonomy" id="2932183"/>
    <lineage>
        <taxon>Bacteria</taxon>
        <taxon>Bacillati</taxon>
        <taxon>Bacillota</taxon>
        <taxon>Bacilli</taxon>
        <taxon>Lactobacillales</taxon>
        <taxon>Lactobacillaceae</taxon>
        <taxon>Xylocopilactobacillus</taxon>
    </lineage>
</organism>
<dbReference type="InterPro" id="IPR002942">
    <property type="entry name" value="S4_RNA-bd"/>
</dbReference>
<dbReference type="AlphaFoldDB" id="A0AAU9DMH1"/>
<dbReference type="PIRSF" id="PIRSF005578">
    <property type="entry name" value="TlyA"/>
    <property type="match status" value="1"/>
</dbReference>
<dbReference type="NCBIfam" id="TIGR00478">
    <property type="entry name" value="tly"/>
    <property type="match status" value="1"/>
</dbReference>
<evidence type="ECO:0000259" key="4">
    <source>
        <dbReference type="SMART" id="SM00363"/>
    </source>
</evidence>
<dbReference type="GO" id="GO:0003723">
    <property type="term" value="F:RNA binding"/>
    <property type="evidence" value="ECO:0007669"/>
    <property type="project" value="UniProtKB-KW"/>
</dbReference>
<feature type="domain" description="RNA-binding S4" evidence="4">
    <location>
        <begin position="1"/>
        <end position="66"/>
    </location>
</feature>
<dbReference type="InterPro" id="IPR004538">
    <property type="entry name" value="Hemolysin_A/TlyA"/>
</dbReference>
<dbReference type="PANTHER" id="PTHR32319:SF0">
    <property type="entry name" value="BACTERIAL HEMOLYSIN-LIKE PROTEIN"/>
    <property type="match status" value="1"/>
</dbReference>
<dbReference type="KEGG" id="xak:KIMC2_06400"/>
<keyword evidence="6" id="KW-1185">Reference proteome</keyword>
<dbReference type="InterPro" id="IPR036986">
    <property type="entry name" value="S4_RNA-bd_sf"/>
</dbReference>
<dbReference type="PROSITE" id="PS50889">
    <property type="entry name" value="S4"/>
    <property type="match status" value="1"/>
</dbReference>
<dbReference type="EMBL" id="AP026801">
    <property type="protein sequence ID" value="BDR56078.1"/>
    <property type="molecule type" value="Genomic_DNA"/>
</dbReference>
<dbReference type="SUPFAM" id="SSF55174">
    <property type="entry name" value="Alpha-L RNA-binding motif"/>
    <property type="match status" value="1"/>
</dbReference>
<reference evidence="5 6" key="1">
    <citation type="journal article" date="2023" name="Microbiol. Spectr.">
        <title>Symbiosis of Carpenter Bees with Uncharacterized Lactic Acid Bacteria Showing NAD Auxotrophy.</title>
        <authorList>
            <person name="Kawasaki S."/>
            <person name="Ozawa K."/>
            <person name="Mori T."/>
            <person name="Yamamoto A."/>
            <person name="Ito M."/>
            <person name="Ohkuma M."/>
            <person name="Sakamoto M."/>
            <person name="Matsutani M."/>
        </authorList>
    </citation>
    <scope>NUCLEOTIDE SEQUENCE [LARGE SCALE GENOMIC DNA]</scope>
    <source>
        <strain evidence="5 6">KimC2</strain>
    </source>
</reference>
<protein>
    <submittedName>
        <fullName evidence="5">TlyA family rRNA (Cytidine-2'-O)-methyltransferase</fullName>
    </submittedName>
</protein>
<accession>A0AAU9DMH1</accession>
<dbReference type="SUPFAM" id="SSF53335">
    <property type="entry name" value="S-adenosyl-L-methionine-dependent methyltransferases"/>
    <property type="match status" value="1"/>
</dbReference>
<dbReference type="CDD" id="cd00165">
    <property type="entry name" value="S4"/>
    <property type="match status" value="1"/>
</dbReference>
<keyword evidence="1 3" id="KW-0694">RNA-binding</keyword>
<dbReference type="RefSeq" id="WP_317697933.1">
    <property type="nucleotide sequence ID" value="NZ_AP026801.1"/>
</dbReference>
<gene>
    <name evidence="5" type="ORF">KIMC2_06400</name>
</gene>
<dbReference type="GO" id="GO:0032259">
    <property type="term" value="P:methylation"/>
    <property type="evidence" value="ECO:0007669"/>
    <property type="project" value="InterPro"/>
</dbReference>
<evidence type="ECO:0000313" key="5">
    <source>
        <dbReference type="EMBL" id="BDR56078.1"/>
    </source>
</evidence>
<dbReference type="InterPro" id="IPR002877">
    <property type="entry name" value="RNA_MeTrfase_FtsJ_dom"/>
</dbReference>
<dbReference type="PANTHER" id="PTHR32319">
    <property type="entry name" value="BACTERIAL HEMOLYSIN-LIKE PROTEIN"/>
    <property type="match status" value="1"/>
</dbReference>
<comment type="similarity">
    <text evidence="2">Belongs to the TlyA family.</text>
</comment>
<dbReference type="SMART" id="SM00363">
    <property type="entry name" value="S4"/>
    <property type="match status" value="1"/>
</dbReference>
<sequence>MRVDKLLLSQNKFSSRAKAQEAISQGKVFLADGKPVKKSSLDLPDDTAFTIKNHDNYVSRGAYKLLKAIEVFHLDFTDKMVLDIGASTGGFTQVALNAGAKKVYALDVGSGQLNTTLVEDPRVIVIENYNFRYAKENDFPPEKFDLIQCDVSFISLKHIIPPASTLLKPNGKAVFLIKPQFEAGKEYIRKHGLVKDSAVHLAVLQQVLGYFVENGFKVKGLSYSPIKGQHGNVEFLVQVQKSEESSNPYSEKDLKLLIKDAKTNL</sequence>
<dbReference type="InterPro" id="IPR047048">
    <property type="entry name" value="TlyA"/>
</dbReference>
<dbReference type="Pfam" id="PF01479">
    <property type="entry name" value="S4"/>
    <property type="match status" value="1"/>
</dbReference>
<evidence type="ECO:0000256" key="3">
    <source>
        <dbReference type="PROSITE-ProRule" id="PRU00182"/>
    </source>
</evidence>
<evidence type="ECO:0000256" key="2">
    <source>
        <dbReference type="ARBA" id="ARBA00029460"/>
    </source>
</evidence>
<dbReference type="Gene3D" id="3.40.50.150">
    <property type="entry name" value="Vaccinia Virus protein VP39"/>
    <property type="match status" value="1"/>
</dbReference>
<name>A0AAU9DMH1_9LACO</name>
<proteinExistence type="inferred from homology"/>
<dbReference type="CDD" id="cd02440">
    <property type="entry name" value="AdoMet_MTases"/>
    <property type="match status" value="1"/>
</dbReference>